<dbReference type="AlphaFoldDB" id="A0A6J6VHY2"/>
<name>A0A6J6VHY2_9ZZZZ</name>
<evidence type="ECO:0000313" key="10">
    <source>
        <dbReference type="EMBL" id="CAB4771992.1"/>
    </source>
</evidence>
<sequence length="342" mass="36488">MSTSEAAVLAAPKRSLLNRLGLDRFSALYLWGGFMIIFGLWKPDTFLSMTSAKLVLGENVSTGILALAFLVPFCAATFDLSIGAVMSMSVVTMCFLSDEKSRSFNMPVGVAAVLTLVVCTLIGVVSGFIVVKLKVNSFIATLGLGQVISAVVLKVSFNRQITDVFSGTFEKFGRNQYFGIPVVFFYLAVAGIIIWYVLEHTPVGRFIYATGGNPEAARLAGVKTDRMVWGSLIASSFLAGVAGIVFSAKVGLFTAATGPNYLFPAIAAVFFGASQLKGRPNVAGTFIALYALAFGIKGLQLVVGTDSYWVNPMFQGTTLIIAVSLASQKGLAKMRKRKVQTT</sequence>
<dbReference type="GO" id="GO:0022857">
    <property type="term" value="F:transmembrane transporter activity"/>
    <property type="evidence" value="ECO:0007669"/>
    <property type="project" value="InterPro"/>
</dbReference>
<evidence type="ECO:0000256" key="7">
    <source>
        <dbReference type="ARBA" id="ARBA00023136"/>
    </source>
</evidence>
<evidence type="ECO:0000256" key="3">
    <source>
        <dbReference type="ARBA" id="ARBA00022475"/>
    </source>
</evidence>
<feature type="transmembrane region" description="Helical" evidence="8">
    <location>
        <begin position="138"/>
        <end position="157"/>
    </location>
</feature>
<keyword evidence="6 8" id="KW-1133">Transmembrane helix</keyword>
<feature type="transmembrane region" description="Helical" evidence="8">
    <location>
        <begin position="283"/>
        <end position="303"/>
    </location>
</feature>
<evidence type="ECO:0000256" key="5">
    <source>
        <dbReference type="ARBA" id="ARBA00022692"/>
    </source>
</evidence>
<keyword evidence="2" id="KW-0813">Transport</keyword>
<feature type="transmembrane region" description="Helical" evidence="8">
    <location>
        <begin position="62"/>
        <end position="88"/>
    </location>
</feature>
<keyword evidence="5 8" id="KW-0812">Transmembrane</keyword>
<proteinExistence type="predicted"/>
<organism evidence="10">
    <name type="scientific">freshwater metagenome</name>
    <dbReference type="NCBI Taxonomy" id="449393"/>
    <lineage>
        <taxon>unclassified sequences</taxon>
        <taxon>metagenomes</taxon>
        <taxon>ecological metagenomes</taxon>
    </lineage>
</organism>
<evidence type="ECO:0000256" key="2">
    <source>
        <dbReference type="ARBA" id="ARBA00022448"/>
    </source>
</evidence>
<feature type="transmembrane region" description="Helical" evidence="8">
    <location>
        <begin position="25"/>
        <end position="41"/>
    </location>
</feature>
<feature type="transmembrane region" description="Helical" evidence="8">
    <location>
        <begin position="309"/>
        <end position="327"/>
    </location>
</feature>
<dbReference type="CDD" id="cd06579">
    <property type="entry name" value="TM_PBP1_transp_AraH_like"/>
    <property type="match status" value="1"/>
</dbReference>
<feature type="transmembrane region" description="Helical" evidence="8">
    <location>
        <begin position="108"/>
        <end position="131"/>
    </location>
</feature>
<evidence type="ECO:0000256" key="8">
    <source>
        <dbReference type="SAM" id="Phobius"/>
    </source>
</evidence>
<feature type="transmembrane region" description="Helical" evidence="8">
    <location>
        <begin position="227"/>
        <end position="246"/>
    </location>
</feature>
<feature type="transmembrane region" description="Helical" evidence="8">
    <location>
        <begin position="177"/>
        <end position="198"/>
    </location>
</feature>
<dbReference type="EMBL" id="CAFBRX010000119">
    <property type="protein sequence ID" value="CAB5127740.1"/>
    <property type="molecule type" value="Genomic_DNA"/>
</dbReference>
<dbReference type="EMBL" id="CAEZUK010000069">
    <property type="protein sequence ID" value="CAB4598410.1"/>
    <property type="molecule type" value="Genomic_DNA"/>
</dbReference>
<dbReference type="GO" id="GO:0005886">
    <property type="term" value="C:plasma membrane"/>
    <property type="evidence" value="ECO:0007669"/>
    <property type="project" value="UniProtKB-SubCell"/>
</dbReference>
<keyword evidence="3" id="KW-1003">Cell membrane</keyword>
<dbReference type="EMBL" id="CAEZZV010000024">
    <property type="protein sequence ID" value="CAB4771992.1"/>
    <property type="molecule type" value="Genomic_DNA"/>
</dbReference>
<protein>
    <submittedName>
        <fullName evidence="10">Unannotated protein</fullName>
    </submittedName>
</protein>
<accession>A0A6J6VHY2</accession>
<dbReference type="InterPro" id="IPR001851">
    <property type="entry name" value="ABC_transp_permease"/>
</dbReference>
<reference evidence="10" key="1">
    <citation type="submission" date="2020-05" db="EMBL/GenBank/DDBJ databases">
        <authorList>
            <person name="Chiriac C."/>
            <person name="Salcher M."/>
            <person name="Ghai R."/>
            <person name="Kavagutti S V."/>
        </authorList>
    </citation>
    <scope>NUCLEOTIDE SEQUENCE</scope>
</reference>
<dbReference type="PANTHER" id="PTHR32196">
    <property type="entry name" value="ABC TRANSPORTER PERMEASE PROTEIN YPHD-RELATED-RELATED"/>
    <property type="match status" value="1"/>
</dbReference>
<evidence type="ECO:0000256" key="6">
    <source>
        <dbReference type="ARBA" id="ARBA00022989"/>
    </source>
</evidence>
<gene>
    <name evidence="9" type="ORF">UFOPK1820_00563</name>
    <name evidence="10" type="ORF">UFOPK2921_00311</name>
    <name evidence="11" type="ORF">UFOPK4275_01014</name>
    <name evidence="12" type="ORF">UFOPK4422_01126</name>
</gene>
<keyword evidence="7 8" id="KW-0472">Membrane</keyword>
<evidence type="ECO:0000256" key="4">
    <source>
        <dbReference type="ARBA" id="ARBA00022519"/>
    </source>
</evidence>
<keyword evidence="4" id="KW-0997">Cell inner membrane</keyword>
<dbReference type="PANTHER" id="PTHR32196:SF21">
    <property type="entry name" value="ABC TRANSPORTER PERMEASE PROTEIN YPHD-RELATED"/>
    <property type="match status" value="1"/>
</dbReference>
<evidence type="ECO:0000313" key="11">
    <source>
        <dbReference type="EMBL" id="CAB5052934.1"/>
    </source>
</evidence>
<evidence type="ECO:0000256" key="1">
    <source>
        <dbReference type="ARBA" id="ARBA00004651"/>
    </source>
</evidence>
<dbReference type="EMBL" id="CAFBQJ010000195">
    <property type="protein sequence ID" value="CAB5052934.1"/>
    <property type="molecule type" value="Genomic_DNA"/>
</dbReference>
<feature type="transmembrane region" description="Helical" evidence="8">
    <location>
        <begin position="252"/>
        <end position="271"/>
    </location>
</feature>
<comment type="subcellular location">
    <subcellularLocation>
        <location evidence="1">Cell membrane</location>
        <topology evidence="1">Multi-pass membrane protein</topology>
    </subcellularLocation>
</comment>
<evidence type="ECO:0000313" key="9">
    <source>
        <dbReference type="EMBL" id="CAB4598410.1"/>
    </source>
</evidence>
<evidence type="ECO:0000313" key="12">
    <source>
        <dbReference type="EMBL" id="CAB5127740.1"/>
    </source>
</evidence>
<dbReference type="Pfam" id="PF02653">
    <property type="entry name" value="BPD_transp_2"/>
    <property type="match status" value="1"/>
</dbReference>